<sequence>MEPNLENLETSLKLKFKNKDILKNAFIHRSYLNEHPEVSIPHNERLEFLGDAVLGLIVSEHLFNKYPNHPEGDLTNFRSSLVNARTLSNAAASLKLGQYLYLSKGEESTGGRNRQYILANTFEALVGAIYIDQGISEAKKFVKKFILIYLTDIIDKKLYKDFKSLLQEKSQEQLGVTPSYRVLEEKGPDHAKIFRTAVYLNNKKVSTGTGNSKQAAEQEAAKQALETWNKRD</sequence>
<dbReference type="PROSITE" id="PS00517">
    <property type="entry name" value="RNASE_3_1"/>
    <property type="match status" value="1"/>
</dbReference>
<dbReference type="Pfam" id="PF00035">
    <property type="entry name" value="dsrm"/>
    <property type="match status" value="1"/>
</dbReference>
<evidence type="ECO:0000256" key="15">
    <source>
        <dbReference type="HAMAP-Rule" id="MF_00104"/>
    </source>
</evidence>
<evidence type="ECO:0000256" key="13">
    <source>
        <dbReference type="ARBA" id="ARBA00022842"/>
    </source>
</evidence>
<dbReference type="PANTHER" id="PTHR11207">
    <property type="entry name" value="RIBONUCLEASE III"/>
    <property type="match status" value="1"/>
</dbReference>
<feature type="active site" evidence="15">
    <location>
        <position position="51"/>
    </location>
</feature>
<evidence type="ECO:0000256" key="14">
    <source>
        <dbReference type="ARBA" id="ARBA00022884"/>
    </source>
</evidence>
<keyword evidence="15" id="KW-0699">rRNA-binding</keyword>
<comment type="subcellular location">
    <subcellularLocation>
        <location evidence="2 15">Cytoplasm</location>
    </subcellularLocation>
</comment>
<protein>
    <recommendedName>
        <fullName evidence="15">Ribonuclease 3</fullName>
        <ecNumber evidence="15">3.1.26.3</ecNumber>
    </recommendedName>
    <alternativeName>
        <fullName evidence="15">Ribonuclease III</fullName>
        <shortName evidence="15">RNase III</shortName>
    </alternativeName>
</protein>
<evidence type="ECO:0000256" key="1">
    <source>
        <dbReference type="ARBA" id="ARBA00000109"/>
    </source>
</evidence>
<evidence type="ECO:0000259" key="17">
    <source>
        <dbReference type="PROSITE" id="PS50137"/>
    </source>
</evidence>
<dbReference type="GO" id="GO:0006397">
    <property type="term" value="P:mRNA processing"/>
    <property type="evidence" value="ECO:0007669"/>
    <property type="project" value="UniProtKB-UniRule"/>
</dbReference>
<comment type="subunit">
    <text evidence="4 15">Homodimer.</text>
</comment>
<feature type="binding site" evidence="15">
    <location>
        <position position="120"/>
    </location>
    <ligand>
        <name>Mg(2+)</name>
        <dbReference type="ChEBI" id="CHEBI:18420"/>
    </ligand>
</feature>
<keyword evidence="9 15" id="KW-0540">Nuclease</keyword>
<keyword evidence="6 15" id="KW-0698">rRNA processing</keyword>
<evidence type="ECO:0000256" key="8">
    <source>
        <dbReference type="ARBA" id="ARBA00022694"/>
    </source>
</evidence>
<feature type="domain" description="DRBM" evidence="17">
    <location>
        <begin position="161"/>
        <end position="230"/>
    </location>
</feature>
<dbReference type="SUPFAM" id="SSF69065">
    <property type="entry name" value="RNase III domain-like"/>
    <property type="match status" value="1"/>
</dbReference>
<dbReference type="FunFam" id="1.10.1520.10:FF:000001">
    <property type="entry name" value="Ribonuclease 3"/>
    <property type="match status" value="1"/>
</dbReference>
<proteinExistence type="inferred from homology"/>
<dbReference type="SMART" id="SM00535">
    <property type="entry name" value="RIBOc"/>
    <property type="match status" value="1"/>
</dbReference>
<comment type="catalytic activity">
    <reaction evidence="1 15">
        <text>Endonucleolytic cleavage to 5'-phosphomonoester.</text>
        <dbReference type="EC" id="3.1.26.3"/>
    </reaction>
</comment>
<dbReference type="GO" id="GO:0010468">
    <property type="term" value="P:regulation of gene expression"/>
    <property type="evidence" value="ECO:0007669"/>
    <property type="project" value="TreeGrafter"/>
</dbReference>
<dbReference type="EC" id="3.1.26.3" evidence="15"/>
<dbReference type="GO" id="GO:0042802">
    <property type="term" value="F:identical protein binding"/>
    <property type="evidence" value="ECO:0007669"/>
    <property type="project" value="UniProtKB-ARBA"/>
</dbReference>
<dbReference type="GO" id="GO:0006364">
    <property type="term" value="P:rRNA processing"/>
    <property type="evidence" value="ECO:0007669"/>
    <property type="project" value="UniProtKB-UniRule"/>
</dbReference>
<dbReference type="GO" id="GO:0046872">
    <property type="term" value="F:metal ion binding"/>
    <property type="evidence" value="ECO:0007669"/>
    <property type="project" value="UniProtKB-KW"/>
</dbReference>
<comment type="cofactor">
    <cofactor evidence="15">
        <name>Mg(2+)</name>
        <dbReference type="ChEBI" id="CHEBI:18420"/>
    </cofactor>
</comment>
<keyword evidence="7 15" id="KW-0507">mRNA processing</keyword>
<dbReference type="InterPro" id="IPR014720">
    <property type="entry name" value="dsRBD_dom"/>
</dbReference>
<organism evidence="19 20">
    <name type="scientific">Candidatus Woykebacteria bacterium RBG_16_44_10</name>
    <dbReference type="NCBI Taxonomy" id="1802597"/>
    <lineage>
        <taxon>Bacteria</taxon>
        <taxon>Candidatus Woykeibacteriota</taxon>
    </lineage>
</organism>
<keyword evidence="13 15" id="KW-0460">Magnesium</keyword>
<dbReference type="SUPFAM" id="SSF54768">
    <property type="entry name" value="dsRNA-binding domain-like"/>
    <property type="match status" value="1"/>
</dbReference>
<dbReference type="InterPro" id="IPR011907">
    <property type="entry name" value="RNase_III"/>
</dbReference>
<dbReference type="GO" id="GO:0004525">
    <property type="term" value="F:ribonuclease III activity"/>
    <property type="evidence" value="ECO:0007669"/>
    <property type="project" value="UniProtKB-UniRule"/>
</dbReference>
<dbReference type="Pfam" id="PF14622">
    <property type="entry name" value="Ribonucleas_3_3"/>
    <property type="match status" value="1"/>
</dbReference>
<accession>A0A1G1WFB7</accession>
<dbReference type="HAMAP" id="MF_00104">
    <property type="entry name" value="RNase_III"/>
    <property type="match status" value="1"/>
</dbReference>
<name>A0A1G1WFB7_9BACT</name>
<dbReference type="GO" id="GO:0019843">
    <property type="term" value="F:rRNA binding"/>
    <property type="evidence" value="ECO:0007669"/>
    <property type="project" value="UniProtKB-KW"/>
</dbReference>
<keyword evidence="10 15" id="KW-0479">Metal-binding</keyword>
<evidence type="ECO:0000256" key="2">
    <source>
        <dbReference type="ARBA" id="ARBA00004496"/>
    </source>
</evidence>
<evidence type="ECO:0000256" key="9">
    <source>
        <dbReference type="ARBA" id="ARBA00022722"/>
    </source>
</evidence>
<dbReference type="STRING" id="1802597.A2Z24_01215"/>
<keyword evidence="11 15" id="KW-0255">Endonuclease</keyword>
<dbReference type="PROSITE" id="PS50137">
    <property type="entry name" value="DS_RBD"/>
    <property type="match status" value="1"/>
</dbReference>
<feature type="region of interest" description="Disordered" evidence="16">
    <location>
        <begin position="207"/>
        <end position="232"/>
    </location>
</feature>
<evidence type="ECO:0000256" key="16">
    <source>
        <dbReference type="SAM" id="MobiDB-lite"/>
    </source>
</evidence>
<evidence type="ECO:0000256" key="4">
    <source>
        <dbReference type="ARBA" id="ARBA00011738"/>
    </source>
</evidence>
<dbReference type="CDD" id="cd00593">
    <property type="entry name" value="RIBOc"/>
    <property type="match status" value="1"/>
</dbReference>
<dbReference type="GO" id="GO:0008033">
    <property type="term" value="P:tRNA processing"/>
    <property type="evidence" value="ECO:0007669"/>
    <property type="project" value="UniProtKB-KW"/>
</dbReference>
<evidence type="ECO:0000256" key="12">
    <source>
        <dbReference type="ARBA" id="ARBA00022801"/>
    </source>
</evidence>
<dbReference type="NCBIfam" id="TIGR02191">
    <property type="entry name" value="RNaseIII"/>
    <property type="match status" value="1"/>
</dbReference>
<dbReference type="Gene3D" id="1.10.1520.10">
    <property type="entry name" value="Ribonuclease III domain"/>
    <property type="match status" value="1"/>
</dbReference>
<keyword evidence="14 15" id="KW-0694">RNA-binding</keyword>
<feature type="binding site" evidence="15">
    <location>
        <position position="47"/>
    </location>
    <ligand>
        <name>Mg(2+)</name>
        <dbReference type="ChEBI" id="CHEBI:18420"/>
    </ligand>
</feature>
<evidence type="ECO:0000313" key="19">
    <source>
        <dbReference type="EMBL" id="OGY26385.1"/>
    </source>
</evidence>
<feature type="active site" evidence="15">
    <location>
        <position position="123"/>
    </location>
</feature>
<dbReference type="SMART" id="SM00358">
    <property type="entry name" value="DSRM"/>
    <property type="match status" value="1"/>
</dbReference>
<gene>
    <name evidence="15" type="primary">rnc</name>
    <name evidence="19" type="ORF">A2Z24_01215</name>
</gene>
<feature type="domain" description="RNase III" evidence="18">
    <location>
        <begin position="5"/>
        <end position="134"/>
    </location>
</feature>
<evidence type="ECO:0000259" key="18">
    <source>
        <dbReference type="PROSITE" id="PS50142"/>
    </source>
</evidence>
<comment type="function">
    <text evidence="15">Digests double-stranded RNA. Involved in the processing of primary rRNA transcript to yield the immediate precursors to the large and small rRNAs (23S and 16S). Processes some mRNAs, and tRNAs when they are encoded in the rRNA operon. Processes pre-crRNA and tracrRNA of type II CRISPR loci if present in the organism.</text>
</comment>
<dbReference type="EMBL" id="MHCT01000008">
    <property type="protein sequence ID" value="OGY26385.1"/>
    <property type="molecule type" value="Genomic_DNA"/>
</dbReference>
<dbReference type="InterPro" id="IPR000999">
    <property type="entry name" value="RNase_III_dom"/>
</dbReference>
<evidence type="ECO:0000256" key="7">
    <source>
        <dbReference type="ARBA" id="ARBA00022664"/>
    </source>
</evidence>
<evidence type="ECO:0000256" key="6">
    <source>
        <dbReference type="ARBA" id="ARBA00022552"/>
    </source>
</evidence>
<dbReference type="CDD" id="cd10845">
    <property type="entry name" value="DSRM_RNAse_III_family"/>
    <property type="match status" value="1"/>
</dbReference>
<comment type="caution">
    <text evidence="19">The sequence shown here is derived from an EMBL/GenBank/DDBJ whole genome shotgun (WGS) entry which is preliminary data.</text>
</comment>
<evidence type="ECO:0000256" key="10">
    <source>
        <dbReference type="ARBA" id="ARBA00022723"/>
    </source>
</evidence>
<dbReference type="GO" id="GO:0005737">
    <property type="term" value="C:cytoplasm"/>
    <property type="evidence" value="ECO:0007669"/>
    <property type="project" value="UniProtKB-SubCell"/>
</dbReference>
<feature type="compositionally biased region" description="Low complexity" evidence="16">
    <location>
        <begin position="213"/>
        <end position="224"/>
    </location>
</feature>
<dbReference type="InterPro" id="IPR036389">
    <property type="entry name" value="RNase_III_sf"/>
</dbReference>
<keyword evidence="8 15" id="KW-0819">tRNA processing</keyword>
<evidence type="ECO:0000256" key="3">
    <source>
        <dbReference type="ARBA" id="ARBA00010183"/>
    </source>
</evidence>
<dbReference type="AlphaFoldDB" id="A0A1G1WFB7"/>
<dbReference type="Gene3D" id="3.30.160.20">
    <property type="match status" value="1"/>
</dbReference>
<dbReference type="PANTHER" id="PTHR11207:SF0">
    <property type="entry name" value="RIBONUCLEASE 3"/>
    <property type="match status" value="1"/>
</dbReference>
<evidence type="ECO:0000256" key="11">
    <source>
        <dbReference type="ARBA" id="ARBA00022759"/>
    </source>
</evidence>
<reference evidence="19 20" key="1">
    <citation type="journal article" date="2016" name="Nat. Commun.">
        <title>Thousands of microbial genomes shed light on interconnected biogeochemical processes in an aquifer system.</title>
        <authorList>
            <person name="Anantharaman K."/>
            <person name="Brown C.T."/>
            <person name="Hug L.A."/>
            <person name="Sharon I."/>
            <person name="Castelle C.J."/>
            <person name="Probst A.J."/>
            <person name="Thomas B.C."/>
            <person name="Singh A."/>
            <person name="Wilkins M.J."/>
            <person name="Karaoz U."/>
            <person name="Brodie E.L."/>
            <person name="Williams K.H."/>
            <person name="Hubbard S.S."/>
            <person name="Banfield J.F."/>
        </authorList>
    </citation>
    <scope>NUCLEOTIDE SEQUENCE [LARGE SCALE GENOMIC DNA]</scope>
</reference>
<comment type="similarity">
    <text evidence="3">Belongs to the ribonuclease III family.</text>
</comment>
<dbReference type="PROSITE" id="PS50142">
    <property type="entry name" value="RNASE_3_2"/>
    <property type="match status" value="1"/>
</dbReference>
<dbReference type="GO" id="GO:0003725">
    <property type="term" value="F:double-stranded RNA binding"/>
    <property type="evidence" value="ECO:0007669"/>
    <property type="project" value="TreeGrafter"/>
</dbReference>
<feature type="binding site" evidence="15">
    <location>
        <position position="123"/>
    </location>
    <ligand>
        <name>Mg(2+)</name>
        <dbReference type="ChEBI" id="CHEBI:18420"/>
    </ligand>
</feature>
<keyword evidence="5 15" id="KW-0963">Cytoplasm</keyword>
<keyword evidence="12 15" id="KW-0378">Hydrolase</keyword>
<evidence type="ECO:0000256" key="5">
    <source>
        <dbReference type="ARBA" id="ARBA00022490"/>
    </source>
</evidence>
<dbReference type="Proteomes" id="UP000177588">
    <property type="component" value="Unassembled WGS sequence"/>
</dbReference>
<dbReference type="FunFam" id="3.30.160.20:FF:000003">
    <property type="entry name" value="Ribonuclease 3"/>
    <property type="match status" value="1"/>
</dbReference>
<evidence type="ECO:0000313" key="20">
    <source>
        <dbReference type="Proteomes" id="UP000177588"/>
    </source>
</evidence>